<dbReference type="SUPFAM" id="SSF56349">
    <property type="entry name" value="DNA breaking-rejoining enzymes"/>
    <property type="match status" value="1"/>
</dbReference>
<dbReference type="InterPro" id="IPR044068">
    <property type="entry name" value="CB"/>
</dbReference>
<evidence type="ECO:0000313" key="4">
    <source>
        <dbReference type="EMBL" id="KPU44144.1"/>
    </source>
</evidence>
<evidence type="ECO:0000313" key="5">
    <source>
        <dbReference type="Proteomes" id="UP000050326"/>
    </source>
</evidence>
<evidence type="ECO:0000256" key="2">
    <source>
        <dbReference type="PROSITE-ProRule" id="PRU01248"/>
    </source>
</evidence>
<dbReference type="AlphaFoldDB" id="A0A0N8NT87"/>
<proteinExistence type="predicted"/>
<organism evidence="4 5">
    <name type="scientific">Oxobacter pfennigii</name>
    <dbReference type="NCBI Taxonomy" id="36849"/>
    <lineage>
        <taxon>Bacteria</taxon>
        <taxon>Bacillati</taxon>
        <taxon>Bacillota</taxon>
        <taxon>Clostridia</taxon>
        <taxon>Eubacteriales</taxon>
        <taxon>Clostridiaceae</taxon>
        <taxon>Oxobacter</taxon>
    </lineage>
</organism>
<comment type="caution">
    <text evidence="4">The sequence shown here is derived from an EMBL/GenBank/DDBJ whole genome shotgun (WGS) entry which is preliminary data.</text>
</comment>
<dbReference type="InterPro" id="IPR010998">
    <property type="entry name" value="Integrase_recombinase_N"/>
</dbReference>
<evidence type="ECO:0000259" key="3">
    <source>
        <dbReference type="PROSITE" id="PS51900"/>
    </source>
</evidence>
<name>A0A0N8NT87_9CLOT</name>
<dbReference type="Gene3D" id="1.10.150.130">
    <property type="match status" value="1"/>
</dbReference>
<feature type="domain" description="Core-binding (CB)" evidence="3">
    <location>
        <begin position="31"/>
        <end position="118"/>
    </location>
</feature>
<dbReference type="PROSITE" id="PS51900">
    <property type="entry name" value="CB"/>
    <property type="match status" value="1"/>
</dbReference>
<sequence length="123" mass="15025">MGKKQLQVTKYNGHRPLMLDVRKNMGCITIEDFFKLHDIFIEFKTLERLAPRTIDDHKIHMKHMKNDIDEEERPIVNRLVDIDLLRGYLYYMMHQKQYEPATINIRLRTLKCYLKWLFDEENI</sequence>
<accession>A0A0N8NT87</accession>
<dbReference type="InterPro" id="IPR011010">
    <property type="entry name" value="DNA_brk_join_enz"/>
</dbReference>
<dbReference type="GO" id="GO:0003677">
    <property type="term" value="F:DNA binding"/>
    <property type="evidence" value="ECO:0007669"/>
    <property type="project" value="UniProtKB-UniRule"/>
</dbReference>
<evidence type="ECO:0000256" key="1">
    <source>
        <dbReference type="ARBA" id="ARBA00023125"/>
    </source>
</evidence>
<gene>
    <name evidence="4" type="ORF">OXPF_23110</name>
</gene>
<dbReference type="EMBL" id="LKET01000032">
    <property type="protein sequence ID" value="KPU44144.1"/>
    <property type="molecule type" value="Genomic_DNA"/>
</dbReference>
<keyword evidence="5" id="KW-1185">Reference proteome</keyword>
<dbReference type="STRING" id="36849.OXPF_23110"/>
<reference evidence="4 5" key="1">
    <citation type="submission" date="2015-09" db="EMBL/GenBank/DDBJ databases">
        <title>Genome sequence of Oxobacter pfennigii DSM 3222.</title>
        <authorList>
            <person name="Poehlein A."/>
            <person name="Bengelsdorf F.R."/>
            <person name="Schiel-Bengelsdorf B."/>
            <person name="Duerre P."/>
            <person name="Daniel R."/>
        </authorList>
    </citation>
    <scope>NUCLEOTIDE SEQUENCE [LARGE SCALE GENOMIC DNA]</scope>
    <source>
        <strain evidence="4 5">DSM 3222</strain>
    </source>
</reference>
<keyword evidence="1 2" id="KW-0238">DNA-binding</keyword>
<dbReference type="Proteomes" id="UP000050326">
    <property type="component" value="Unassembled WGS sequence"/>
</dbReference>
<dbReference type="RefSeq" id="WP_054875339.1">
    <property type="nucleotide sequence ID" value="NZ_LKET01000032.1"/>
</dbReference>
<dbReference type="OrthoDB" id="9785687at2"/>
<protein>
    <recommendedName>
        <fullName evidence="3">Core-binding (CB) domain-containing protein</fullName>
    </recommendedName>
</protein>